<feature type="compositionally biased region" description="Low complexity" evidence="1">
    <location>
        <begin position="93"/>
        <end position="102"/>
    </location>
</feature>
<organism evidence="2 3">
    <name type="scientific">Lawsonibacter faecis</name>
    <dbReference type="NCBI Taxonomy" id="2763052"/>
    <lineage>
        <taxon>Bacteria</taxon>
        <taxon>Bacillati</taxon>
        <taxon>Bacillota</taxon>
        <taxon>Clostridia</taxon>
        <taxon>Eubacteriales</taxon>
        <taxon>Oscillospiraceae</taxon>
        <taxon>Lawsonibacter</taxon>
    </lineage>
</organism>
<dbReference type="RefSeq" id="WP_186919354.1">
    <property type="nucleotide sequence ID" value="NZ_JACOPQ010000008.1"/>
</dbReference>
<dbReference type="PIRSF" id="PIRSF021328">
    <property type="entry name" value="UCP021328"/>
    <property type="match status" value="1"/>
</dbReference>
<feature type="compositionally biased region" description="Basic and acidic residues" evidence="1">
    <location>
        <begin position="103"/>
        <end position="132"/>
    </location>
</feature>
<protein>
    <submittedName>
        <fullName evidence="2">YjdF family protein</fullName>
    </submittedName>
</protein>
<gene>
    <name evidence="2" type="ORF">H8S62_11055</name>
</gene>
<dbReference type="Proteomes" id="UP000607645">
    <property type="component" value="Unassembled WGS sequence"/>
</dbReference>
<evidence type="ECO:0000313" key="2">
    <source>
        <dbReference type="EMBL" id="MBC5737543.1"/>
    </source>
</evidence>
<dbReference type="InterPro" id="IPR016787">
    <property type="entry name" value="UCP021328"/>
</dbReference>
<name>A0A8J6JK76_9FIRM</name>
<keyword evidence="3" id="KW-1185">Reference proteome</keyword>
<accession>A0A8J6JK76</accession>
<dbReference type="EMBL" id="JACOPQ010000008">
    <property type="protein sequence ID" value="MBC5737543.1"/>
    <property type="molecule type" value="Genomic_DNA"/>
</dbReference>
<evidence type="ECO:0000313" key="3">
    <source>
        <dbReference type="Proteomes" id="UP000607645"/>
    </source>
</evidence>
<proteinExistence type="predicted"/>
<dbReference type="Pfam" id="PF11208">
    <property type="entry name" value="DUF2992"/>
    <property type="match status" value="1"/>
</dbReference>
<evidence type="ECO:0000256" key="1">
    <source>
        <dbReference type="SAM" id="MobiDB-lite"/>
    </source>
</evidence>
<dbReference type="AlphaFoldDB" id="A0A8J6JK76"/>
<reference evidence="2" key="1">
    <citation type="submission" date="2020-08" db="EMBL/GenBank/DDBJ databases">
        <title>Genome public.</title>
        <authorList>
            <person name="Liu C."/>
            <person name="Sun Q."/>
        </authorList>
    </citation>
    <scope>NUCLEOTIDE SEQUENCE</scope>
    <source>
        <strain evidence="2">NSJ-52</strain>
    </source>
</reference>
<sequence length="139" mass="16590">MDCGYTRLTVCFEEPFWVAVCEREDQDALEVCKITFGAEPRDCEVYGFLLSHWHTLAFSPPVAAAPRRPDRPNPKRMQRRAAEQLERAGVGTRAQRALQLQREQNKRERRERSRDRDRAEEERKFQIRQEKRKEKHRGH</sequence>
<feature type="region of interest" description="Disordered" evidence="1">
    <location>
        <begin position="61"/>
        <end position="139"/>
    </location>
</feature>
<comment type="caution">
    <text evidence="2">The sequence shown here is derived from an EMBL/GenBank/DDBJ whole genome shotgun (WGS) entry which is preliminary data.</text>
</comment>